<dbReference type="HOGENOM" id="CLU_1674213_0_0_6"/>
<dbReference type="AlphaFoldDB" id="A4SMR9"/>
<accession>A4SMR9</accession>
<organism evidence="1 2">
    <name type="scientific">Aeromonas salmonicida (strain A449)</name>
    <dbReference type="NCBI Taxonomy" id="382245"/>
    <lineage>
        <taxon>Bacteria</taxon>
        <taxon>Pseudomonadati</taxon>
        <taxon>Pseudomonadota</taxon>
        <taxon>Gammaproteobacteria</taxon>
        <taxon>Aeromonadales</taxon>
        <taxon>Aeromonadaceae</taxon>
        <taxon>Aeromonas</taxon>
    </lineage>
</organism>
<protein>
    <submittedName>
        <fullName evidence="1">Uncharacterized protein</fullName>
    </submittedName>
</protein>
<reference evidence="2" key="1">
    <citation type="journal article" date="2008" name="BMC Genomics">
        <title>The genome of Aeromonas salmonicida subsp. salmonicida A449: insights into the evolution of a fish pathogen.</title>
        <authorList>
            <person name="Reith M.E."/>
            <person name="Singh R.K."/>
            <person name="Curtis B."/>
            <person name="Boyd J.M."/>
            <person name="Bouevitch A."/>
            <person name="Kimball J."/>
            <person name="Munholland J."/>
            <person name="Murphy C."/>
            <person name="Sarty D."/>
            <person name="Williams J."/>
            <person name="Nash J.H."/>
            <person name="Johnson S.C."/>
            <person name="Brown L.L."/>
        </authorList>
    </citation>
    <scope>NUCLEOTIDE SEQUENCE [LARGE SCALE GENOMIC DNA]</scope>
    <source>
        <strain evidence="2">A449</strain>
    </source>
</reference>
<dbReference type="Proteomes" id="UP000000225">
    <property type="component" value="Chromosome"/>
</dbReference>
<sequence>MAKERTTLEQAMEADSLYETAITRWVEQQPELAAKAKQIMDDVTGCFEPEVAEVLIKMRSLPSGEFMDWYNKQHCVTTPLTQWYLIVRGFSSPLSYNEEKRTWHRTPYKGTVYHSVSSAECVLPSIERYSARIAKVVIDGCGLSLSYLPASVERGPD</sequence>
<name>A4SMR9_AERS4</name>
<dbReference type="RefSeq" id="WP_011898728.1">
    <property type="nucleotide sequence ID" value="NC_009348.1"/>
</dbReference>
<proteinExistence type="predicted"/>
<dbReference type="EMBL" id="CP000644">
    <property type="protein sequence ID" value="ABO90191.1"/>
    <property type="molecule type" value="Genomic_DNA"/>
</dbReference>
<gene>
    <name evidence="1" type="ordered locus">ASA_2126</name>
</gene>
<evidence type="ECO:0000313" key="2">
    <source>
        <dbReference type="Proteomes" id="UP000000225"/>
    </source>
</evidence>
<dbReference type="KEGG" id="asa:ASA_2126"/>
<evidence type="ECO:0000313" key="1">
    <source>
        <dbReference type="EMBL" id="ABO90191.1"/>
    </source>
</evidence>